<dbReference type="GO" id="GO:0016787">
    <property type="term" value="F:hydrolase activity"/>
    <property type="evidence" value="ECO:0007669"/>
    <property type="project" value="UniProtKB-KW"/>
</dbReference>
<feature type="domain" description="Glycosyl hydrolase family 32 N-terminal" evidence="5">
    <location>
        <begin position="18"/>
        <end position="356"/>
    </location>
</feature>
<accession>A0ABU5T2V9</accession>
<dbReference type="InterPro" id="IPR013320">
    <property type="entry name" value="ConA-like_dom_sf"/>
</dbReference>
<gene>
    <name evidence="7" type="ORF">SPF06_04650</name>
</gene>
<evidence type="ECO:0000256" key="2">
    <source>
        <dbReference type="ARBA" id="ARBA00022801"/>
    </source>
</evidence>
<keyword evidence="8" id="KW-1185">Reference proteome</keyword>
<evidence type="ECO:0000256" key="3">
    <source>
        <dbReference type="ARBA" id="ARBA00023295"/>
    </source>
</evidence>
<evidence type="ECO:0000256" key="1">
    <source>
        <dbReference type="ARBA" id="ARBA00009902"/>
    </source>
</evidence>
<evidence type="ECO:0000313" key="8">
    <source>
        <dbReference type="Proteomes" id="UP001304769"/>
    </source>
</evidence>
<dbReference type="InterPro" id="IPR023296">
    <property type="entry name" value="Glyco_hydro_beta-prop_sf"/>
</dbReference>
<dbReference type="PANTHER" id="PTHR42800">
    <property type="entry name" value="EXOINULINASE INUD (AFU_ORTHOLOGUE AFUA_5G00480)"/>
    <property type="match status" value="1"/>
</dbReference>
<dbReference type="CDD" id="cd18622">
    <property type="entry name" value="GH32_Inu-like"/>
    <property type="match status" value="1"/>
</dbReference>
<dbReference type="Gene3D" id="2.60.120.560">
    <property type="entry name" value="Exo-inulinase, domain 1"/>
    <property type="match status" value="1"/>
</dbReference>
<dbReference type="RefSeq" id="WP_323277753.1">
    <property type="nucleotide sequence ID" value="NZ_JAYGGQ010000001.1"/>
</dbReference>
<dbReference type="InterPro" id="IPR001362">
    <property type="entry name" value="Glyco_hydro_32"/>
</dbReference>
<comment type="caution">
    <text evidence="7">The sequence shown here is derived from an EMBL/GenBank/DDBJ whole genome shotgun (WGS) entry which is preliminary data.</text>
</comment>
<evidence type="ECO:0000313" key="7">
    <source>
        <dbReference type="EMBL" id="MEA5454007.1"/>
    </source>
</evidence>
<sequence length="513" mass="55450">MTSTVPASTRDLYRPRLHYTCAQNWLNDPNGLVYHEGVYHLFYQHNPFGTGWGNMSWGHATSTDLLTWTERPVAILCDEEEQIFSGSAVVDEGNTAGFGGPGTTPLVAIYTSAYSEASARPRIQAQSLAYSLDGGETWTKHSGNPVLDRGSENFRDPKVFRYDSPTGPYWVMVAVEATEQRVLLHKSSNLIDWEYLSDFTADGPDDILWECPDLFELAIDGDLTRTAWVLIVSVNPGGVAGGSGTRYFIGTFDGERFIEEPSAASGAGTADDGGRQCGMSGPLGGGLRGSWLDWGRDYYAAVSFSGLPYRRVMIGWMSNWDYANSTPTEGWRSAMALPREISLRTVDGRVRLAQSPIAPEATRTTDASDAVGRPLSARRTHLASMPRGSACRVRLTAPAPARGTFGLVFGAGGSEGACVTVDAAARAIRLDRTASGVVDFHELFPSVEHAPLDLLDGRIQLEIYVDACSVEVFAQGGLSTITDLVFPQGEPTSIEFFASSDVTVDELEVAVLG</sequence>
<evidence type="ECO:0000256" key="4">
    <source>
        <dbReference type="RuleBase" id="RU362110"/>
    </source>
</evidence>
<evidence type="ECO:0000259" key="6">
    <source>
        <dbReference type="Pfam" id="PF08244"/>
    </source>
</evidence>
<dbReference type="InterPro" id="IPR013189">
    <property type="entry name" value="Glyco_hydro_32_C"/>
</dbReference>
<dbReference type="Pfam" id="PF00251">
    <property type="entry name" value="Glyco_hydro_32N"/>
    <property type="match status" value="1"/>
</dbReference>
<keyword evidence="2 4" id="KW-0378">Hydrolase</keyword>
<dbReference type="SMART" id="SM00640">
    <property type="entry name" value="Glyco_32"/>
    <property type="match status" value="1"/>
</dbReference>
<name>A0ABU5T2V9_9MICC</name>
<dbReference type="SUPFAM" id="SSF75005">
    <property type="entry name" value="Arabinanase/levansucrase/invertase"/>
    <property type="match status" value="1"/>
</dbReference>
<keyword evidence="3 4" id="KW-0326">Glycosidase</keyword>
<dbReference type="Proteomes" id="UP001304769">
    <property type="component" value="Unassembled WGS sequence"/>
</dbReference>
<comment type="similarity">
    <text evidence="1 4">Belongs to the glycosyl hydrolase 32 family.</text>
</comment>
<organism evidence="7 8">
    <name type="scientific">Sinomonas terricola</name>
    <dbReference type="NCBI Taxonomy" id="3110330"/>
    <lineage>
        <taxon>Bacteria</taxon>
        <taxon>Bacillati</taxon>
        <taxon>Actinomycetota</taxon>
        <taxon>Actinomycetes</taxon>
        <taxon>Micrococcales</taxon>
        <taxon>Micrococcaceae</taxon>
        <taxon>Sinomonas</taxon>
    </lineage>
</organism>
<dbReference type="InterPro" id="IPR013148">
    <property type="entry name" value="Glyco_hydro_32_N"/>
</dbReference>
<reference evidence="7 8" key="1">
    <citation type="submission" date="2023-12" db="EMBL/GenBank/DDBJ databases">
        <title>Sinomonas terricola sp. nov, isolated from litchi orchard soil in Guangdong, PR China.</title>
        <authorList>
            <person name="Jiaxin W."/>
            <person name="Yang Z."/>
            <person name="Honghui Z."/>
        </authorList>
    </citation>
    <scope>NUCLEOTIDE SEQUENCE [LARGE SCALE GENOMIC DNA]</scope>
    <source>
        <strain evidence="7 8">JGH33</strain>
    </source>
</reference>
<proteinExistence type="inferred from homology"/>
<dbReference type="PANTHER" id="PTHR42800:SF1">
    <property type="entry name" value="EXOINULINASE INUD (AFU_ORTHOLOGUE AFUA_5G00480)"/>
    <property type="match status" value="1"/>
</dbReference>
<dbReference type="SUPFAM" id="SSF49899">
    <property type="entry name" value="Concanavalin A-like lectins/glucanases"/>
    <property type="match status" value="1"/>
</dbReference>
<feature type="domain" description="Glycosyl hydrolase family 32 C-terminal" evidence="6">
    <location>
        <begin position="375"/>
        <end position="509"/>
    </location>
</feature>
<dbReference type="Pfam" id="PF08244">
    <property type="entry name" value="Glyco_hydro_32C"/>
    <property type="match status" value="1"/>
</dbReference>
<dbReference type="EMBL" id="JAYGGQ010000001">
    <property type="protein sequence ID" value="MEA5454007.1"/>
    <property type="molecule type" value="Genomic_DNA"/>
</dbReference>
<dbReference type="Gene3D" id="2.115.10.20">
    <property type="entry name" value="Glycosyl hydrolase domain, family 43"/>
    <property type="match status" value="1"/>
</dbReference>
<protein>
    <submittedName>
        <fullName evidence="7">Glycoside hydrolase family 32 protein</fullName>
    </submittedName>
</protein>
<evidence type="ECO:0000259" key="5">
    <source>
        <dbReference type="Pfam" id="PF00251"/>
    </source>
</evidence>